<reference evidence="2" key="2">
    <citation type="submission" date="2010-07" db="EMBL/GenBank/DDBJ databases">
        <authorList>
            <consortium name="The Broad Institute Genome Sequencing Platform"/>
            <consortium name="Broad Institute Genome Sequencing Center for Infectious Disease"/>
            <person name="Ma L.-J."/>
            <person name="Dead R."/>
            <person name="Young S."/>
            <person name="Zeng Q."/>
            <person name="Koehrsen M."/>
            <person name="Alvarado L."/>
            <person name="Berlin A."/>
            <person name="Chapman S.B."/>
            <person name="Chen Z."/>
            <person name="Freedman E."/>
            <person name="Gellesch M."/>
            <person name="Goldberg J."/>
            <person name="Griggs A."/>
            <person name="Gujja S."/>
            <person name="Heilman E.R."/>
            <person name="Heiman D."/>
            <person name="Hepburn T."/>
            <person name="Howarth C."/>
            <person name="Jen D."/>
            <person name="Larson L."/>
            <person name="Mehta T."/>
            <person name="Neiman D."/>
            <person name="Pearson M."/>
            <person name="Roberts A."/>
            <person name="Saif S."/>
            <person name="Shea T."/>
            <person name="Shenoy N."/>
            <person name="Sisk P."/>
            <person name="Stolte C."/>
            <person name="Sykes S."/>
            <person name="Walk T."/>
            <person name="White J."/>
            <person name="Yandava C."/>
            <person name="Haas B."/>
            <person name="Nusbaum C."/>
            <person name="Birren B."/>
        </authorList>
    </citation>
    <scope>NUCLEOTIDE SEQUENCE</scope>
    <source>
        <strain evidence="2">R3-111a-1</strain>
    </source>
</reference>
<reference evidence="3" key="5">
    <citation type="submission" date="2018-04" db="UniProtKB">
        <authorList>
            <consortium name="EnsemblFungi"/>
        </authorList>
    </citation>
    <scope>IDENTIFICATION</scope>
    <source>
        <strain evidence="3">R3-111a-1</strain>
    </source>
</reference>
<proteinExistence type="predicted"/>
<accession>J3PJR6</accession>
<evidence type="ECO:0000256" key="1">
    <source>
        <dbReference type="SAM" id="MobiDB-lite"/>
    </source>
</evidence>
<feature type="compositionally biased region" description="Polar residues" evidence="1">
    <location>
        <begin position="33"/>
        <end position="46"/>
    </location>
</feature>
<dbReference type="EMBL" id="GL385441">
    <property type="protein sequence ID" value="EJT68671.1"/>
    <property type="molecule type" value="Genomic_DNA"/>
</dbReference>
<dbReference type="AlphaFoldDB" id="J3PJR6"/>
<dbReference type="VEuPathDB" id="FungiDB:GGTG_13755"/>
<protein>
    <submittedName>
        <fullName evidence="2 3">Uncharacterized protein</fullName>
    </submittedName>
</protein>
<reference evidence="2" key="3">
    <citation type="submission" date="2010-09" db="EMBL/GenBank/DDBJ databases">
        <title>Annotation of Gaeumannomyces graminis var. tritici R3-111a-1.</title>
        <authorList>
            <consortium name="The Broad Institute Genome Sequencing Platform"/>
            <person name="Ma L.-J."/>
            <person name="Dead R."/>
            <person name="Young S.K."/>
            <person name="Zeng Q."/>
            <person name="Gargeya S."/>
            <person name="Fitzgerald M."/>
            <person name="Haas B."/>
            <person name="Abouelleil A."/>
            <person name="Alvarado L."/>
            <person name="Arachchi H.M."/>
            <person name="Berlin A."/>
            <person name="Brown A."/>
            <person name="Chapman S.B."/>
            <person name="Chen Z."/>
            <person name="Dunbar C."/>
            <person name="Freedman E."/>
            <person name="Gearin G."/>
            <person name="Gellesch M."/>
            <person name="Goldberg J."/>
            <person name="Griggs A."/>
            <person name="Gujja S."/>
            <person name="Heiman D."/>
            <person name="Howarth C."/>
            <person name="Larson L."/>
            <person name="Lui A."/>
            <person name="MacDonald P.J.P."/>
            <person name="Mehta T."/>
            <person name="Montmayeur A."/>
            <person name="Murphy C."/>
            <person name="Neiman D."/>
            <person name="Pearson M."/>
            <person name="Priest M."/>
            <person name="Roberts A."/>
            <person name="Saif S."/>
            <person name="Shea T."/>
            <person name="Shenoy N."/>
            <person name="Sisk P."/>
            <person name="Stolte C."/>
            <person name="Sykes S."/>
            <person name="Yandava C."/>
            <person name="Wortman J."/>
            <person name="Nusbaum C."/>
            <person name="Birren B."/>
        </authorList>
    </citation>
    <scope>NUCLEOTIDE SEQUENCE</scope>
    <source>
        <strain evidence="2">R3-111a-1</strain>
    </source>
</reference>
<name>J3PJR6_GAET3</name>
<feature type="non-terminal residue" evidence="2">
    <location>
        <position position="1"/>
    </location>
</feature>
<evidence type="ECO:0000313" key="2">
    <source>
        <dbReference type="EMBL" id="EJT68671.1"/>
    </source>
</evidence>
<dbReference type="EnsemblFungi" id="EJT68671">
    <property type="protein sequence ID" value="EJT68671"/>
    <property type="gene ID" value="GGTG_13755"/>
</dbReference>
<organism evidence="2">
    <name type="scientific">Gaeumannomyces tritici (strain R3-111a-1)</name>
    <name type="common">Wheat and barley take-all root rot fungus</name>
    <name type="synonym">Gaeumannomyces graminis var. tritici</name>
    <dbReference type="NCBI Taxonomy" id="644352"/>
    <lineage>
        <taxon>Eukaryota</taxon>
        <taxon>Fungi</taxon>
        <taxon>Dikarya</taxon>
        <taxon>Ascomycota</taxon>
        <taxon>Pezizomycotina</taxon>
        <taxon>Sordariomycetes</taxon>
        <taxon>Sordariomycetidae</taxon>
        <taxon>Magnaporthales</taxon>
        <taxon>Magnaporthaceae</taxon>
        <taxon>Gaeumannomyces</taxon>
    </lineage>
</organism>
<dbReference type="GeneID" id="20354213"/>
<dbReference type="RefSeq" id="XP_009229938.1">
    <property type="nucleotide sequence ID" value="XM_009231674.1"/>
</dbReference>
<evidence type="ECO:0000313" key="3">
    <source>
        <dbReference type="EnsemblFungi" id="EJT68671"/>
    </source>
</evidence>
<evidence type="ECO:0000313" key="4">
    <source>
        <dbReference type="Proteomes" id="UP000006039"/>
    </source>
</evidence>
<gene>
    <name evidence="3" type="primary">20354213</name>
    <name evidence="2" type="ORF">GGTG_13755</name>
</gene>
<reference evidence="3" key="4">
    <citation type="journal article" date="2015" name="G3 (Bethesda)">
        <title>Genome sequences of three phytopathogenic species of the Magnaporthaceae family of fungi.</title>
        <authorList>
            <person name="Okagaki L.H."/>
            <person name="Nunes C.C."/>
            <person name="Sailsbery J."/>
            <person name="Clay B."/>
            <person name="Brown D."/>
            <person name="John T."/>
            <person name="Oh Y."/>
            <person name="Young N."/>
            <person name="Fitzgerald M."/>
            <person name="Haas B.J."/>
            <person name="Zeng Q."/>
            <person name="Young S."/>
            <person name="Adiconis X."/>
            <person name="Fan L."/>
            <person name="Levin J.Z."/>
            <person name="Mitchell T.K."/>
            <person name="Okubara P.A."/>
            <person name="Farman M.L."/>
            <person name="Kohn L.M."/>
            <person name="Birren B."/>
            <person name="Ma L.-J."/>
            <person name="Dean R.A."/>
        </authorList>
    </citation>
    <scope>NUCLEOTIDE SEQUENCE</scope>
    <source>
        <strain evidence="3">R3-111a-1</strain>
    </source>
</reference>
<dbReference type="Proteomes" id="UP000006039">
    <property type="component" value="Unassembled WGS sequence"/>
</dbReference>
<feature type="region of interest" description="Disordered" evidence="1">
    <location>
        <begin position="1"/>
        <end position="65"/>
    </location>
</feature>
<reference evidence="4" key="1">
    <citation type="submission" date="2010-07" db="EMBL/GenBank/DDBJ databases">
        <title>The genome sequence of Gaeumannomyces graminis var. tritici strain R3-111a-1.</title>
        <authorList>
            <consortium name="The Broad Institute Genome Sequencing Platform"/>
            <person name="Ma L.-J."/>
            <person name="Dead R."/>
            <person name="Young S."/>
            <person name="Zeng Q."/>
            <person name="Koehrsen M."/>
            <person name="Alvarado L."/>
            <person name="Berlin A."/>
            <person name="Chapman S.B."/>
            <person name="Chen Z."/>
            <person name="Freedman E."/>
            <person name="Gellesch M."/>
            <person name="Goldberg J."/>
            <person name="Griggs A."/>
            <person name="Gujja S."/>
            <person name="Heilman E.R."/>
            <person name="Heiman D."/>
            <person name="Hepburn T."/>
            <person name="Howarth C."/>
            <person name="Jen D."/>
            <person name="Larson L."/>
            <person name="Mehta T."/>
            <person name="Neiman D."/>
            <person name="Pearson M."/>
            <person name="Roberts A."/>
            <person name="Saif S."/>
            <person name="Shea T."/>
            <person name="Shenoy N."/>
            <person name="Sisk P."/>
            <person name="Stolte C."/>
            <person name="Sykes S."/>
            <person name="Walk T."/>
            <person name="White J."/>
            <person name="Yandava C."/>
            <person name="Haas B."/>
            <person name="Nusbaum C."/>
            <person name="Birren B."/>
        </authorList>
    </citation>
    <scope>NUCLEOTIDE SEQUENCE [LARGE SCALE GENOMIC DNA]</scope>
    <source>
        <strain evidence="4">R3-111a-1</strain>
    </source>
</reference>
<keyword evidence="4" id="KW-1185">Reference proteome</keyword>
<dbReference type="HOGENOM" id="CLU_1346023_0_0_1"/>
<feature type="compositionally biased region" description="Basic and acidic residues" evidence="1">
    <location>
        <begin position="172"/>
        <end position="182"/>
    </location>
</feature>
<feature type="region of interest" description="Disordered" evidence="1">
    <location>
        <begin position="172"/>
        <end position="204"/>
    </location>
</feature>
<sequence>PPPTPRAPSPVQTTGAQRAPGPVSFADAAKPANPQNWTVIQPQTKKATNKAVTKGPEPPTKQWADKPSKRVFLRLAREHKLRSVQAETLMALMEGAAWGVPRGLITQAHKVGSGWAITMKTAAVRATLVAAAKKQGHPAEPEEKTVAYSVRGVPENYMDGTGAQAPVTPEVVAREASRHTGQETKAVTGRRPGPSVYSGPTRPD</sequence>